<feature type="transmembrane region" description="Helical" evidence="6">
    <location>
        <begin position="191"/>
        <end position="214"/>
    </location>
</feature>
<dbReference type="Proteomes" id="UP001596398">
    <property type="component" value="Unassembled WGS sequence"/>
</dbReference>
<evidence type="ECO:0000256" key="4">
    <source>
        <dbReference type="ARBA" id="ARBA00022989"/>
    </source>
</evidence>
<feature type="transmembrane region" description="Helical" evidence="6">
    <location>
        <begin position="257"/>
        <end position="282"/>
    </location>
</feature>
<evidence type="ECO:0000313" key="8">
    <source>
        <dbReference type="Proteomes" id="UP001596398"/>
    </source>
</evidence>
<feature type="transmembrane region" description="Helical" evidence="6">
    <location>
        <begin position="381"/>
        <end position="398"/>
    </location>
</feature>
<dbReference type="AlphaFoldDB" id="A0ABD5ZND2"/>
<feature type="transmembrane region" description="Helical" evidence="6">
    <location>
        <begin position="444"/>
        <end position="462"/>
    </location>
</feature>
<feature type="transmembrane region" description="Helical" evidence="6">
    <location>
        <begin position="404"/>
        <end position="423"/>
    </location>
</feature>
<dbReference type="GO" id="GO:0005886">
    <property type="term" value="C:plasma membrane"/>
    <property type="evidence" value="ECO:0007669"/>
    <property type="project" value="UniProtKB-SubCell"/>
</dbReference>
<feature type="transmembrane region" description="Helical" evidence="6">
    <location>
        <begin position="235"/>
        <end position="251"/>
    </location>
</feature>
<feature type="transmembrane region" description="Helical" evidence="6">
    <location>
        <begin position="468"/>
        <end position="488"/>
    </location>
</feature>
<feature type="transmembrane region" description="Helical" evidence="6">
    <location>
        <begin position="135"/>
        <end position="157"/>
    </location>
</feature>
<evidence type="ECO:0000313" key="7">
    <source>
        <dbReference type="EMBL" id="MFC7235094.1"/>
    </source>
</evidence>
<evidence type="ECO:0000256" key="1">
    <source>
        <dbReference type="ARBA" id="ARBA00004651"/>
    </source>
</evidence>
<keyword evidence="4 6" id="KW-1133">Transmembrane helix</keyword>
<proteinExistence type="predicted"/>
<keyword evidence="5 6" id="KW-0472">Membrane</keyword>
<dbReference type="GeneID" id="79266775"/>
<organism evidence="7 8">
    <name type="scientific">Halosegnis marinus</name>
    <dbReference type="NCBI Taxonomy" id="3034023"/>
    <lineage>
        <taxon>Archaea</taxon>
        <taxon>Methanobacteriati</taxon>
        <taxon>Methanobacteriota</taxon>
        <taxon>Stenosarchaea group</taxon>
        <taxon>Halobacteria</taxon>
        <taxon>Halobacteriales</taxon>
        <taxon>Natronomonadaceae</taxon>
        <taxon>Halosegnis</taxon>
    </lineage>
</organism>
<feature type="transmembrane region" description="Helical" evidence="6">
    <location>
        <begin position="40"/>
        <end position="62"/>
    </location>
</feature>
<keyword evidence="2" id="KW-1003">Cell membrane</keyword>
<comment type="caution">
    <text evidence="7">The sequence shown here is derived from an EMBL/GenBank/DDBJ whole genome shotgun (WGS) entry which is preliminary data.</text>
</comment>
<gene>
    <name evidence="7" type="ORF">ACFQJ4_07160</name>
</gene>
<feature type="transmembrane region" description="Helical" evidence="6">
    <location>
        <begin position="319"/>
        <end position="343"/>
    </location>
</feature>
<evidence type="ECO:0000256" key="5">
    <source>
        <dbReference type="ARBA" id="ARBA00023136"/>
    </source>
</evidence>
<evidence type="ECO:0000256" key="2">
    <source>
        <dbReference type="ARBA" id="ARBA00022475"/>
    </source>
</evidence>
<dbReference type="EMBL" id="JBHTAP010000001">
    <property type="protein sequence ID" value="MFC7235094.1"/>
    <property type="molecule type" value="Genomic_DNA"/>
</dbReference>
<keyword evidence="8" id="KW-1185">Reference proteome</keyword>
<evidence type="ECO:0000256" key="3">
    <source>
        <dbReference type="ARBA" id="ARBA00022692"/>
    </source>
</evidence>
<accession>A0ABD5ZND2</accession>
<feature type="transmembrane region" description="Helical" evidence="6">
    <location>
        <begin position="349"/>
        <end position="374"/>
    </location>
</feature>
<keyword evidence="3 6" id="KW-0812">Transmembrane</keyword>
<dbReference type="RefSeq" id="WP_276236116.1">
    <property type="nucleotide sequence ID" value="NZ_CP119802.1"/>
</dbReference>
<sequence>MSDADEEYADPADARLADALERVAHGAVVSVPSVLVERGLTVVFTALLTNGFSAGAYGLFVLARRCQHFLVSVCGGFGTGLSRYLPNADSDAERDLVATFGSLLTVAGAVVLGGALYLAAPTVGAIADKGAAFELYVRVFALALPATVVLQAAAGLLRGLEEVGALNLTQRVGFPALQLGVAGLGLATDSLLVVAVGAPLVAAAAGLAAVGWLGRERGLRPRLRGPDARALHRRYAEYTAPVLAGTVPTTIQRLGFYPLIAVLLTGTAGAVFAVGVLLGGLVRLPLVGINQFMPPVAAALHGEDHREALSRLYGATSRLVLVGVTGLSVPVVVFRVETMALFGETFVRYAYLLPAFVVAQWVACAAGSVGILLMMTDHQRALLVVNSAITAGLVVVSIPLTLEYGIAGVVASYLLMLTVNNVLEVAVLYRLEGLQPLTRAHAKPLLAAVPLTAVALAARALVPGAPGALVGSLLGLAVYAAALLWLGFAPAERRLVGALADRYRAAIP</sequence>
<dbReference type="PANTHER" id="PTHR30250:SF27">
    <property type="entry name" value="POLYSACCHARIDE BIOSYNTHESIS PROTEIN"/>
    <property type="match status" value="1"/>
</dbReference>
<reference evidence="7 8" key="1">
    <citation type="journal article" date="2019" name="Int. J. Syst. Evol. Microbiol.">
        <title>The Global Catalogue of Microorganisms (GCM) 10K type strain sequencing project: providing services to taxonomists for standard genome sequencing and annotation.</title>
        <authorList>
            <consortium name="The Broad Institute Genomics Platform"/>
            <consortium name="The Broad Institute Genome Sequencing Center for Infectious Disease"/>
            <person name="Wu L."/>
            <person name="Ma J."/>
        </authorList>
    </citation>
    <scope>NUCLEOTIDE SEQUENCE [LARGE SCALE GENOMIC DNA]</scope>
    <source>
        <strain evidence="7 8">DT85</strain>
    </source>
</reference>
<dbReference type="PANTHER" id="PTHR30250">
    <property type="entry name" value="PST FAMILY PREDICTED COLANIC ACID TRANSPORTER"/>
    <property type="match status" value="1"/>
</dbReference>
<comment type="subcellular location">
    <subcellularLocation>
        <location evidence="1">Cell membrane</location>
        <topology evidence="1">Multi-pass membrane protein</topology>
    </subcellularLocation>
</comment>
<feature type="transmembrane region" description="Helical" evidence="6">
    <location>
        <begin position="97"/>
        <end position="123"/>
    </location>
</feature>
<name>A0ABD5ZND2_9EURY</name>
<protein>
    <submittedName>
        <fullName evidence="7">Polysaccharide biosynthesis C-terminal domain-containing protein</fullName>
    </submittedName>
</protein>
<feature type="transmembrane region" description="Helical" evidence="6">
    <location>
        <begin position="69"/>
        <end position="85"/>
    </location>
</feature>
<dbReference type="InterPro" id="IPR050833">
    <property type="entry name" value="Poly_Biosynth_Transport"/>
</dbReference>
<evidence type="ECO:0000256" key="6">
    <source>
        <dbReference type="SAM" id="Phobius"/>
    </source>
</evidence>